<proteinExistence type="predicted"/>
<gene>
    <name evidence="1" type="ORF">EDC29_103245</name>
</gene>
<name>A0A4R4AD90_MARGR</name>
<sequence length="406" mass="43877">MHLIIKGLGWLGLLILLGLAGLALRVALDGQAVVPERAPLSAADHAWAEDWLRHNRPRDRLAGMPTMVALSAAEAERVANHLIARIGAEGRAAVQLAPGRLDLQGSIALPWVGPGRYLNLELGLVETDGALPEVVKARVAGLPLPAGLVQGLTERLLDALGQSRLVQRTRLGPERISVIYTWQADGLERLASSLIADTDRPAMLAAQRRLGRHLAADRSAPDLATLLGVLLGAPSEAPLADNRAALLLLALYVNGQQLHDPEGARLPQRTVTLRKREDLAQHFTASAALALEGGDLFSTLVGWYKEHSDSDGGSGFSFADLAANRAGIRLATLATATPEQARWVRERARAGLIEDDFMPRIAGLPEGMNKTEFAARFGDTEDPRYRRIAEHIERRIDARPLHRDAP</sequence>
<dbReference type="EMBL" id="SMDC01000003">
    <property type="protein sequence ID" value="TCW37048.1"/>
    <property type="molecule type" value="Genomic_DNA"/>
</dbReference>
<organism evidence="1 2">
    <name type="scientific">Marichromatium gracile</name>
    <name type="common">Chromatium gracile</name>
    <dbReference type="NCBI Taxonomy" id="1048"/>
    <lineage>
        <taxon>Bacteria</taxon>
        <taxon>Pseudomonadati</taxon>
        <taxon>Pseudomonadota</taxon>
        <taxon>Gammaproteobacteria</taxon>
        <taxon>Chromatiales</taxon>
        <taxon>Chromatiaceae</taxon>
        <taxon>Marichromatium</taxon>
    </lineage>
</organism>
<evidence type="ECO:0000313" key="2">
    <source>
        <dbReference type="Proteomes" id="UP000295247"/>
    </source>
</evidence>
<dbReference type="AlphaFoldDB" id="A0A4R4AD90"/>
<comment type="caution">
    <text evidence="1">The sequence shown here is derived from an EMBL/GenBank/DDBJ whole genome shotgun (WGS) entry which is preliminary data.</text>
</comment>
<reference evidence="1 2" key="1">
    <citation type="submission" date="2019-03" db="EMBL/GenBank/DDBJ databases">
        <title>Genomic Encyclopedia of Type Strains, Phase IV (KMG-IV): sequencing the most valuable type-strain genomes for metagenomic binning, comparative biology and taxonomic classification.</title>
        <authorList>
            <person name="Goeker M."/>
        </authorList>
    </citation>
    <scope>NUCLEOTIDE SEQUENCE [LARGE SCALE GENOMIC DNA]</scope>
    <source>
        <strain evidence="1 2">DSM 203</strain>
    </source>
</reference>
<accession>A0A4R4AD90</accession>
<evidence type="ECO:0000313" key="1">
    <source>
        <dbReference type="EMBL" id="TCW37048.1"/>
    </source>
</evidence>
<dbReference type="Proteomes" id="UP000295247">
    <property type="component" value="Unassembled WGS sequence"/>
</dbReference>
<dbReference type="RefSeq" id="WP_132229087.1">
    <property type="nucleotide sequence ID" value="NZ_NRRH01000026.1"/>
</dbReference>
<protein>
    <submittedName>
        <fullName evidence="1">Uncharacterized protein</fullName>
    </submittedName>
</protein>